<protein>
    <recommendedName>
        <fullName evidence="3">DNA topology modulation protein FlaR</fullName>
    </recommendedName>
</protein>
<dbReference type="InterPro" id="IPR052922">
    <property type="entry name" value="Cytidylate_Kinase-2"/>
</dbReference>
<dbReference type="OrthoDB" id="1201990at2"/>
<proteinExistence type="predicted"/>
<evidence type="ECO:0000313" key="1">
    <source>
        <dbReference type="EMBL" id="THB61951.1"/>
    </source>
</evidence>
<dbReference type="AlphaFoldDB" id="A0A4S3B4H5"/>
<dbReference type="Gene3D" id="3.40.50.300">
    <property type="entry name" value="P-loop containing nucleotide triphosphate hydrolases"/>
    <property type="match status" value="1"/>
</dbReference>
<dbReference type="PANTHER" id="PTHR37816:SF2">
    <property type="entry name" value="DNA TOPOLOGY MODULATION PROTEIN FLAR-RELATED PROTEIN"/>
    <property type="match status" value="1"/>
</dbReference>
<evidence type="ECO:0000313" key="2">
    <source>
        <dbReference type="Proteomes" id="UP000310506"/>
    </source>
</evidence>
<dbReference type="Proteomes" id="UP000310506">
    <property type="component" value="Unassembled WGS sequence"/>
</dbReference>
<evidence type="ECO:0008006" key="3">
    <source>
        <dbReference type="Google" id="ProtNLM"/>
    </source>
</evidence>
<dbReference type="RefSeq" id="WP_136135949.1">
    <property type="nucleotide sequence ID" value="NZ_SDGV01000004.1"/>
</dbReference>
<keyword evidence="2" id="KW-1185">Reference proteome</keyword>
<accession>A0A4S3B4H5</accession>
<sequence>MNIRIIGYAGSGKTSLALAIQKKYRIQGISLDDYLQIKNKSDRARQLEHDLYDLRDWTTEGVQLGQWCQETLTRADLIILLDYPLLLVQYRVVKRAFLQVFEKERDFSQKIKVIKRMFKLFKWNVRFKKRLPEIKKNLYLFPAELIILEHPEDEVRFHQFMKSNFKRKIKKRKR</sequence>
<name>A0A4S3B4H5_9ENTE</name>
<organism evidence="1 2">
    <name type="scientific">Vagococcus silagei</name>
    <dbReference type="NCBI Taxonomy" id="2508885"/>
    <lineage>
        <taxon>Bacteria</taxon>
        <taxon>Bacillati</taxon>
        <taxon>Bacillota</taxon>
        <taxon>Bacilli</taxon>
        <taxon>Lactobacillales</taxon>
        <taxon>Enterococcaceae</taxon>
        <taxon>Vagococcus</taxon>
    </lineage>
</organism>
<reference evidence="1 2" key="1">
    <citation type="submission" date="2019-01" db="EMBL/GenBank/DDBJ databases">
        <title>Vagococcus silagei sp. nov. isolated from brewer's grain.</title>
        <authorList>
            <person name="Guu J.-R."/>
        </authorList>
    </citation>
    <scope>NUCLEOTIDE SEQUENCE [LARGE SCALE GENOMIC DNA]</scope>
    <source>
        <strain evidence="1 2">2B-2</strain>
    </source>
</reference>
<dbReference type="SUPFAM" id="SSF52540">
    <property type="entry name" value="P-loop containing nucleoside triphosphate hydrolases"/>
    <property type="match status" value="1"/>
</dbReference>
<comment type="caution">
    <text evidence="1">The sequence shown here is derived from an EMBL/GenBank/DDBJ whole genome shotgun (WGS) entry which is preliminary data.</text>
</comment>
<gene>
    <name evidence="1" type="ORF">ESZ54_01725</name>
</gene>
<dbReference type="EMBL" id="SDGV01000004">
    <property type="protein sequence ID" value="THB61951.1"/>
    <property type="molecule type" value="Genomic_DNA"/>
</dbReference>
<dbReference type="PANTHER" id="PTHR37816">
    <property type="entry name" value="YALI0E33011P"/>
    <property type="match status" value="1"/>
</dbReference>
<dbReference type="InterPro" id="IPR027417">
    <property type="entry name" value="P-loop_NTPase"/>
</dbReference>